<dbReference type="Proteomes" id="UP000053236">
    <property type="component" value="Unassembled WGS sequence"/>
</dbReference>
<evidence type="ECO:0000256" key="1">
    <source>
        <dbReference type="ARBA" id="ARBA00008645"/>
    </source>
</evidence>
<organism evidence="2">
    <name type="scientific">Phytophthora nicotianae</name>
    <name type="common">Potato buckeye rot agent</name>
    <name type="synonym">Phytophthora parasitica</name>
    <dbReference type="NCBI Taxonomy" id="4792"/>
    <lineage>
        <taxon>Eukaryota</taxon>
        <taxon>Sar</taxon>
        <taxon>Stramenopiles</taxon>
        <taxon>Oomycota</taxon>
        <taxon>Peronosporomycetes</taxon>
        <taxon>Peronosporales</taxon>
        <taxon>Peronosporaceae</taxon>
        <taxon>Phytophthora</taxon>
    </lineage>
</organism>
<dbReference type="VEuPathDB" id="FungiDB:PPTG_04407"/>
<dbReference type="Gene3D" id="3.40.50.1820">
    <property type="entry name" value="alpha/beta hydrolase"/>
    <property type="match status" value="1"/>
</dbReference>
<dbReference type="EMBL" id="KI688013">
    <property type="protein sequence ID" value="ETK79271.1"/>
    <property type="molecule type" value="Genomic_DNA"/>
</dbReference>
<dbReference type="AlphaFoldDB" id="W2GAM2"/>
<evidence type="ECO:0008006" key="3">
    <source>
        <dbReference type="Google" id="ProtNLM"/>
    </source>
</evidence>
<evidence type="ECO:0000313" key="2">
    <source>
        <dbReference type="EMBL" id="ETK79271.1"/>
    </source>
</evidence>
<proteinExistence type="inferred from homology"/>
<dbReference type="PANTHER" id="PTHR43039">
    <property type="entry name" value="ESTERASE-RELATED"/>
    <property type="match status" value="1"/>
</dbReference>
<comment type="similarity">
    <text evidence="1">Belongs to the AB hydrolase superfamily.</text>
</comment>
<dbReference type="InterPro" id="IPR029058">
    <property type="entry name" value="AB_hydrolase_fold"/>
</dbReference>
<protein>
    <recommendedName>
        <fullName evidence="3">AB hydrolase-1 domain-containing protein</fullName>
    </recommendedName>
</protein>
<sequence length="603" mass="66590">MFHRTLAHSLFPISKFARNSRLSTISIQVEMQLRYVLSLAATILQISSGTKTTSKTSKFNGWYPCSDYTFGTGSSDVQSAECATYSAPLCYPGVCEAPKWVDQTIDIFVKRLPAAEPKTASNVWLLEGGPGFASNGLESQMVTLYEKLKGAVNVYTMDHRGTGRNSLLDCSAAQAITSGSPNGKSIDPSEVPSCAQALERKYGDLASFSTTSAAKDLVTLLAEFSNGENTIVYGTSYGTLLVERIMHLSPPQVTGYVLDGVTSTTRAPADLFPYFSRMDIDSGKVGDAFMELCARDRTCNAHFKKPHTLGSTLYNLLDTFDNNPNSTCAAIMNNLGYEVDPSQSLRMFLNTLLPDSTMRNIIPPLVYRLKRCHSKDVDVLNHFFSTYAQSVGNSDDTDLYYSVLLYNLIVFSELWERPQPSITEMTNRFTQYGISTGMYATVPLYCAFSKDRSKACNEFNLGDYDAPGIIYKHDKYWNVSATIPSQVSVLVMSSKLDAQTPHDYAKYFFKSLKGDNKELVTFEYSIHGALLWTQLDPFDPATETCGMKIFASYVSNEGDLASLDKSCVDEMPGLNMTLHADFQSYFGVDDVYDGILDTSSGSK</sequence>
<dbReference type="SUPFAM" id="SSF53474">
    <property type="entry name" value="alpha/beta-Hydrolases"/>
    <property type="match status" value="1"/>
</dbReference>
<accession>W2GAM2</accession>
<gene>
    <name evidence="2" type="ORF">L915_14855</name>
</gene>
<reference evidence="2" key="1">
    <citation type="submission" date="2013-11" db="EMBL/GenBank/DDBJ databases">
        <title>The Genome Sequence of Phytophthora parasitica CJ02B3.</title>
        <authorList>
            <consortium name="The Broad Institute Genomics Platform"/>
            <person name="Russ C."/>
            <person name="Tyler B."/>
            <person name="Panabieres F."/>
            <person name="Shan W."/>
            <person name="Tripathy S."/>
            <person name="Grunwald N."/>
            <person name="Machado M."/>
            <person name="Johnson C.S."/>
            <person name="Arredondo F."/>
            <person name="Hong C."/>
            <person name="Coffey M."/>
            <person name="Young S.K."/>
            <person name="Zeng Q."/>
            <person name="Gargeya S."/>
            <person name="Fitzgerald M."/>
            <person name="Abouelleil A."/>
            <person name="Alvarado L."/>
            <person name="Chapman S.B."/>
            <person name="Gainer-Dewar J."/>
            <person name="Goldberg J."/>
            <person name="Griggs A."/>
            <person name="Gujja S."/>
            <person name="Hansen M."/>
            <person name="Howarth C."/>
            <person name="Imamovic A."/>
            <person name="Ireland A."/>
            <person name="Larimer J."/>
            <person name="McCowan C."/>
            <person name="Murphy C."/>
            <person name="Pearson M."/>
            <person name="Poon T.W."/>
            <person name="Priest M."/>
            <person name="Roberts A."/>
            <person name="Saif S."/>
            <person name="Shea T."/>
            <person name="Sykes S."/>
            <person name="Wortman J."/>
            <person name="Nusbaum C."/>
            <person name="Birren B."/>
        </authorList>
    </citation>
    <scope>NUCLEOTIDE SEQUENCE [LARGE SCALE GENOMIC DNA]</scope>
    <source>
        <strain evidence="2">CJ02B3</strain>
    </source>
</reference>
<name>W2GAM2_PHYNI</name>